<comment type="caution">
    <text evidence="2">The sequence shown here is derived from an EMBL/GenBank/DDBJ whole genome shotgun (WGS) entry which is preliminary data.</text>
</comment>
<evidence type="ECO:0000313" key="2">
    <source>
        <dbReference type="EMBL" id="KUG26383.1"/>
    </source>
</evidence>
<dbReference type="AlphaFoldDB" id="A0A0W8FZQ6"/>
<organism evidence="2">
    <name type="scientific">hydrocarbon metagenome</name>
    <dbReference type="NCBI Taxonomy" id="938273"/>
    <lineage>
        <taxon>unclassified sequences</taxon>
        <taxon>metagenomes</taxon>
        <taxon>ecological metagenomes</taxon>
    </lineage>
</organism>
<accession>A0A0W8FZQ6</accession>
<feature type="transmembrane region" description="Helical" evidence="1">
    <location>
        <begin position="62"/>
        <end position="80"/>
    </location>
</feature>
<evidence type="ECO:0000256" key="1">
    <source>
        <dbReference type="SAM" id="Phobius"/>
    </source>
</evidence>
<proteinExistence type="predicted"/>
<keyword evidence="1" id="KW-0472">Membrane</keyword>
<keyword evidence="1" id="KW-1133">Transmembrane helix</keyword>
<keyword evidence="1" id="KW-0812">Transmembrane</keyword>
<gene>
    <name evidence="2" type="ORF">ASZ90_003786</name>
</gene>
<protein>
    <submittedName>
        <fullName evidence="2">Uncharacterized protein</fullName>
    </submittedName>
</protein>
<reference evidence="2" key="1">
    <citation type="journal article" date="2015" name="Proc. Natl. Acad. Sci. U.S.A.">
        <title>Networks of energetic and metabolic interactions define dynamics in microbial communities.</title>
        <authorList>
            <person name="Embree M."/>
            <person name="Liu J.K."/>
            <person name="Al-Bassam M.M."/>
            <person name="Zengler K."/>
        </authorList>
    </citation>
    <scope>NUCLEOTIDE SEQUENCE</scope>
</reference>
<name>A0A0W8FZQ6_9ZZZZ</name>
<dbReference type="EMBL" id="LNQE01000474">
    <property type="protein sequence ID" value="KUG26383.1"/>
    <property type="molecule type" value="Genomic_DNA"/>
</dbReference>
<sequence length="106" mass="12505">MYNLMVLFYKTSLLTRSRISLIQKIVVKLPASYNVPLLLFYLDSLYQSQDTIQKISNPLFLLLLYIVLGYSFFLIVNYEVMFSKLFKVKQDGVLTKVNCFQEFRLV</sequence>